<dbReference type="InterPro" id="IPR005828">
    <property type="entry name" value="MFS_sugar_transport-like"/>
</dbReference>
<evidence type="ECO:0000256" key="4">
    <source>
        <dbReference type="ARBA" id="ARBA00023136"/>
    </source>
</evidence>
<feature type="transmembrane region" description="Helical" evidence="5">
    <location>
        <begin position="209"/>
        <end position="230"/>
    </location>
</feature>
<evidence type="ECO:0000313" key="8">
    <source>
        <dbReference type="Proteomes" id="UP000791440"/>
    </source>
</evidence>
<name>A0A922CCN1_MANSE</name>
<evidence type="ECO:0000256" key="2">
    <source>
        <dbReference type="ARBA" id="ARBA00022692"/>
    </source>
</evidence>
<keyword evidence="2 5" id="KW-0812">Transmembrane</keyword>
<feature type="transmembrane region" description="Helical" evidence="5">
    <location>
        <begin position="387"/>
        <end position="408"/>
    </location>
</feature>
<comment type="caution">
    <text evidence="7">The sequence shown here is derived from an EMBL/GenBank/DDBJ whole genome shotgun (WGS) entry which is preliminary data.</text>
</comment>
<reference evidence="7" key="1">
    <citation type="journal article" date="2016" name="Insect Biochem. Mol. Biol.">
        <title>Multifaceted biological insights from a draft genome sequence of the tobacco hornworm moth, Manduca sexta.</title>
        <authorList>
            <person name="Kanost M.R."/>
            <person name="Arrese E.L."/>
            <person name="Cao X."/>
            <person name="Chen Y.R."/>
            <person name="Chellapilla S."/>
            <person name="Goldsmith M.R."/>
            <person name="Grosse-Wilde E."/>
            <person name="Heckel D.G."/>
            <person name="Herndon N."/>
            <person name="Jiang H."/>
            <person name="Papanicolaou A."/>
            <person name="Qu J."/>
            <person name="Soulages J.L."/>
            <person name="Vogel H."/>
            <person name="Walters J."/>
            <person name="Waterhouse R.M."/>
            <person name="Ahn S.J."/>
            <person name="Almeida F.C."/>
            <person name="An C."/>
            <person name="Aqrawi P."/>
            <person name="Bretschneider A."/>
            <person name="Bryant W.B."/>
            <person name="Bucks S."/>
            <person name="Chao H."/>
            <person name="Chevignon G."/>
            <person name="Christen J.M."/>
            <person name="Clarke D.F."/>
            <person name="Dittmer N.T."/>
            <person name="Ferguson L.C.F."/>
            <person name="Garavelou S."/>
            <person name="Gordon K.H.J."/>
            <person name="Gunaratna R.T."/>
            <person name="Han Y."/>
            <person name="Hauser F."/>
            <person name="He Y."/>
            <person name="Heidel-Fischer H."/>
            <person name="Hirsh A."/>
            <person name="Hu Y."/>
            <person name="Jiang H."/>
            <person name="Kalra D."/>
            <person name="Klinner C."/>
            <person name="Konig C."/>
            <person name="Kovar C."/>
            <person name="Kroll A.R."/>
            <person name="Kuwar S.S."/>
            <person name="Lee S.L."/>
            <person name="Lehman R."/>
            <person name="Li K."/>
            <person name="Li Z."/>
            <person name="Liang H."/>
            <person name="Lovelace S."/>
            <person name="Lu Z."/>
            <person name="Mansfield J.H."/>
            <person name="McCulloch K.J."/>
            <person name="Mathew T."/>
            <person name="Morton B."/>
            <person name="Muzny D.M."/>
            <person name="Neunemann D."/>
            <person name="Ongeri F."/>
            <person name="Pauchet Y."/>
            <person name="Pu L.L."/>
            <person name="Pyrousis I."/>
            <person name="Rao X.J."/>
            <person name="Redding A."/>
            <person name="Roesel C."/>
            <person name="Sanchez-Gracia A."/>
            <person name="Schaack S."/>
            <person name="Shukla A."/>
            <person name="Tetreau G."/>
            <person name="Wang Y."/>
            <person name="Xiong G.H."/>
            <person name="Traut W."/>
            <person name="Walsh T.K."/>
            <person name="Worley K.C."/>
            <person name="Wu D."/>
            <person name="Wu W."/>
            <person name="Wu Y.Q."/>
            <person name="Zhang X."/>
            <person name="Zou Z."/>
            <person name="Zucker H."/>
            <person name="Briscoe A.D."/>
            <person name="Burmester T."/>
            <person name="Clem R.J."/>
            <person name="Feyereisen R."/>
            <person name="Grimmelikhuijzen C.J.P."/>
            <person name="Hamodrakas S.J."/>
            <person name="Hansson B.S."/>
            <person name="Huguet E."/>
            <person name="Jermiin L.S."/>
            <person name="Lan Q."/>
            <person name="Lehman H.K."/>
            <person name="Lorenzen M."/>
            <person name="Merzendorfer H."/>
            <person name="Michalopoulos I."/>
            <person name="Morton D.B."/>
            <person name="Muthukrishnan S."/>
            <person name="Oakeshott J.G."/>
            <person name="Palmer W."/>
            <person name="Park Y."/>
            <person name="Passarelli A.L."/>
            <person name="Rozas J."/>
            <person name="Schwartz L.M."/>
            <person name="Smith W."/>
            <person name="Southgate A."/>
            <person name="Vilcinskas A."/>
            <person name="Vogt R."/>
            <person name="Wang P."/>
            <person name="Werren J."/>
            <person name="Yu X.Q."/>
            <person name="Zhou J.J."/>
            <person name="Brown S.J."/>
            <person name="Scherer S.E."/>
            <person name="Richards S."/>
            <person name="Blissard G.W."/>
        </authorList>
    </citation>
    <scope>NUCLEOTIDE SEQUENCE</scope>
</reference>
<dbReference type="EMBL" id="JH668282">
    <property type="protein sequence ID" value="KAG6440884.1"/>
    <property type="molecule type" value="Genomic_DNA"/>
</dbReference>
<feature type="transmembrane region" description="Helical" evidence="5">
    <location>
        <begin position="242"/>
        <end position="262"/>
    </location>
</feature>
<evidence type="ECO:0000259" key="6">
    <source>
        <dbReference type="PROSITE" id="PS50850"/>
    </source>
</evidence>
<dbReference type="AlphaFoldDB" id="A0A922CCN1"/>
<protein>
    <recommendedName>
        <fullName evidence="6">Major facilitator superfamily (MFS) profile domain-containing protein</fullName>
    </recommendedName>
</protein>
<feature type="transmembrane region" description="Helical" evidence="5">
    <location>
        <begin position="354"/>
        <end position="375"/>
    </location>
</feature>
<feature type="transmembrane region" description="Helical" evidence="5">
    <location>
        <begin position="454"/>
        <end position="472"/>
    </location>
</feature>
<feature type="transmembrane region" description="Helical" evidence="5">
    <location>
        <begin position="479"/>
        <end position="500"/>
    </location>
</feature>
<dbReference type="Proteomes" id="UP000791440">
    <property type="component" value="Unassembled WGS sequence"/>
</dbReference>
<dbReference type="PROSITE" id="PS50850">
    <property type="entry name" value="MFS"/>
    <property type="match status" value="1"/>
</dbReference>
<dbReference type="Pfam" id="PF00083">
    <property type="entry name" value="Sugar_tr"/>
    <property type="match status" value="1"/>
</dbReference>
<evidence type="ECO:0000256" key="3">
    <source>
        <dbReference type="ARBA" id="ARBA00022989"/>
    </source>
</evidence>
<evidence type="ECO:0000313" key="7">
    <source>
        <dbReference type="EMBL" id="KAG6440884.1"/>
    </source>
</evidence>
<accession>A0A922CCN1</accession>
<keyword evidence="3 5" id="KW-1133">Transmembrane helix</keyword>
<dbReference type="GO" id="GO:0022857">
    <property type="term" value="F:transmembrane transporter activity"/>
    <property type="evidence" value="ECO:0007669"/>
    <property type="project" value="InterPro"/>
</dbReference>
<keyword evidence="4 5" id="KW-0472">Membrane</keyword>
<dbReference type="PANTHER" id="PTHR24064">
    <property type="entry name" value="SOLUTE CARRIER FAMILY 22 MEMBER"/>
    <property type="match status" value="1"/>
</dbReference>
<dbReference type="GO" id="GO:0016020">
    <property type="term" value="C:membrane"/>
    <property type="evidence" value="ECO:0007669"/>
    <property type="project" value="UniProtKB-SubCell"/>
</dbReference>
<organism evidence="7 8">
    <name type="scientific">Manduca sexta</name>
    <name type="common">Tobacco hawkmoth</name>
    <name type="synonym">Tobacco hornworm</name>
    <dbReference type="NCBI Taxonomy" id="7130"/>
    <lineage>
        <taxon>Eukaryota</taxon>
        <taxon>Metazoa</taxon>
        <taxon>Ecdysozoa</taxon>
        <taxon>Arthropoda</taxon>
        <taxon>Hexapoda</taxon>
        <taxon>Insecta</taxon>
        <taxon>Pterygota</taxon>
        <taxon>Neoptera</taxon>
        <taxon>Endopterygota</taxon>
        <taxon>Lepidoptera</taxon>
        <taxon>Glossata</taxon>
        <taxon>Ditrysia</taxon>
        <taxon>Bombycoidea</taxon>
        <taxon>Sphingidae</taxon>
        <taxon>Sphinginae</taxon>
        <taxon>Sphingini</taxon>
        <taxon>Manduca</taxon>
    </lineage>
</organism>
<dbReference type="InterPro" id="IPR020846">
    <property type="entry name" value="MFS_dom"/>
</dbReference>
<evidence type="ECO:0000256" key="1">
    <source>
        <dbReference type="ARBA" id="ARBA00004141"/>
    </source>
</evidence>
<feature type="transmembrane region" description="Helical" evidence="5">
    <location>
        <begin position="540"/>
        <end position="557"/>
    </location>
</feature>
<evidence type="ECO:0000256" key="5">
    <source>
        <dbReference type="SAM" id="Phobius"/>
    </source>
</evidence>
<proteinExistence type="predicted"/>
<dbReference type="PROSITE" id="PS00216">
    <property type="entry name" value="SUGAR_TRANSPORT_1"/>
    <property type="match status" value="1"/>
</dbReference>
<gene>
    <name evidence="7" type="ORF">O3G_MSEX001434</name>
</gene>
<comment type="subcellular location">
    <subcellularLocation>
        <location evidence="1">Membrane</location>
        <topology evidence="1">Multi-pass membrane protein</topology>
    </subcellularLocation>
</comment>
<feature type="transmembrane region" description="Helical" evidence="5">
    <location>
        <begin position="415"/>
        <end position="434"/>
    </location>
</feature>
<sequence>MSPAAAPAVATVSAFVRASASTPATSPTDALEAALEQLGPFRFYQRYVVIMLCIPNVFAAMYSLNYVFVADQVPFRCVVPECEGYKPPFDNTSALELVPAGSRCQRFAPLADRPPGNTCERHHYHPIHTVPCEVFAYENTDTIFAEFDLGCSEWRRTLVGTVRNTALPIALVLTGYLSDTYGRRTAFCVFSAFAGVLGIVKGFSLNYQMYVAMEFFEAALGYGFNSAAYVMMVELARPSVRGIFACATGVAYGAGGVLFALVAWRVRYWRYLLFVIHSFALLLPLYRLLLDESVRWLHSQNRTQKAASIIRKAARWNKVILNEEVMKNLDENSLKTEESSKSNPWLALVRSRVLMVRFAACCWCWIAVSFVYYGLTINSVALSGDKYANFALNMAMEIVASLLLMMALERIGRKWSILGAFLVCGVACVTPFFVGQCSSIVYHSYKTKYLKTLFNYYFKTLFIASNFSNFYISDHSGTWLGLFFVGKLAITFAFNSIYVFSAELFPTSTRSSALAACSLVGRLGSILAPQTPLLSATVQASLYGGCCMLAALAVLLAPETRRTRLPLDVTDAEHLRAAADAPLPAAPPSAPPRVLSADT</sequence>
<keyword evidence="8" id="KW-1185">Reference proteome</keyword>
<reference evidence="7" key="2">
    <citation type="submission" date="2020-12" db="EMBL/GenBank/DDBJ databases">
        <authorList>
            <person name="Kanost M."/>
        </authorList>
    </citation>
    <scope>NUCLEOTIDE SEQUENCE</scope>
</reference>
<feature type="transmembrane region" description="Helical" evidence="5">
    <location>
        <begin position="268"/>
        <end position="289"/>
    </location>
</feature>
<dbReference type="InterPro" id="IPR005829">
    <property type="entry name" value="Sugar_transporter_CS"/>
</dbReference>
<feature type="transmembrane region" description="Helical" evidence="5">
    <location>
        <begin position="44"/>
        <end position="68"/>
    </location>
</feature>
<feature type="transmembrane region" description="Helical" evidence="5">
    <location>
        <begin position="185"/>
        <end position="203"/>
    </location>
</feature>
<feature type="domain" description="Major facilitator superfamily (MFS) profile" evidence="6">
    <location>
        <begin position="49"/>
        <end position="562"/>
    </location>
</feature>